<comment type="caution">
    <text evidence="3">The sequence shown here is derived from an EMBL/GenBank/DDBJ whole genome shotgun (WGS) entry which is preliminary data.</text>
</comment>
<gene>
    <name evidence="3" type="ORF">Tco_0923065</name>
</gene>
<dbReference type="PANTHER" id="PTHR31099:SF41">
    <property type="entry name" value="TRANSPOSASE (PUTATIVE), GYPSY TYPE-RELATED"/>
    <property type="match status" value="1"/>
</dbReference>
<proteinExistence type="predicted"/>
<dbReference type="PANTHER" id="PTHR31099">
    <property type="entry name" value="OS06G0165300 PROTEIN"/>
    <property type="match status" value="1"/>
</dbReference>
<accession>A0ABQ5CZY6</accession>
<organism evidence="3 4">
    <name type="scientific">Tanacetum coccineum</name>
    <dbReference type="NCBI Taxonomy" id="301880"/>
    <lineage>
        <taxon>Eukaryota</taxon>
        <taxon>Viridiplantae</taxon>
        <taxon>Streptophyta</taxon>
        <taxon>Embryophyta</taxon>
        <taxon>Tracheophyta</taxon>
        <taxon>Spermatophyta</taxon>
        <taxon>Magnoliopsida</taxon>
        <taxon>eudicotyledons</taxon>
        <taxon>Gunneridae</taxon>
        <taxon>Pentapetalae</taxon>
        <taxon>asterids</taxon>
        <taxon>campanulids</taxon>
        <taxon>Asterales</taxon>
        <taxon>Asteraceae</taxon>
        <taxon>Asteroideae</taxon>
        <taxon>Anthemideae</taxon>
        <taxon>Anthemidinae</taxon>
        <taxon>Tanacetum</taxon>
    </lineage>
</organism>
<feature type="region of interest" description="Disordered" evidence="1">
    <location>
        <begin position="315"/>
        <end position="352"/>
    </location>
</feature>
<name>A0ABQ5CZY6_9ASTR</name>
<dbReference type="Proteomes" id="UP001151760">
    <property type="component" value="Unassembled WGS sequence"/>
</dbReference>
<evidence type="ECO:0000313" key="4">
    <source>
        <dbReference type="Proteomes" id="UP001151760"/>
    </source>
</evidence>
<dbReference type="EMBL" id="BQNB010014809">
    <property type="protein sequence ID" value="GJT32646.1"/>
    <property type="molecule type" value="Genomic_DNA"/>
</dbReference>
<feature type="region of interest" description="Disordered" evidence="1">
    <location>
        <begin position="276"/>
        <end position="295"/>
    </location>
</feature>
<sequence>MLRKCLICVHLETSGPQPAYPGLSGSSHVLSCWAWAQMLGSDPFLLFTMSNITDIKSVLTQKGLDMFCHKFHIPDDVHPQLPSHNQTIHEMPTGKIGVYTRFFEYANFRLPLSTFLVNVLTHYRINLSQLSVIAPAKVSHFEILCRVHNIEPTVGLFHPFPKSSEFNADHYAILVAHPAPFQKFPEPFLCLIGMSRYYTLDEDTYSSFLHDDGTDMDLLSFIHVADPTKVKVGERERAEGEARLLDSTVGRVVPLLSVAPARADSELEASVDGLFDEGSSVDQEDSAAGGGQGTETEVVTGVRIIADETMVAEKPKRLGKKRQAVTDASGSFHPPKKLKGDHRTSSEAAIGGKSSSVLKELLASSMLVETRRGVE</sequence>
<reference evidence="3" key="2">
    <citation type="submission" date="2022-01" db="EMBL/GenBank/DDBJ databases">
        <authorList>
            <person name="Yamashiro T."/>
            <person name="Shiraishi A."/>
            <person name="Satake H."/>
            <person name="Nakayama K."/>
        </authorList>
    </citation>
    <scope>NUCLEOTIDE SEQUENCE</scope>
</reference>
<evidence type="ECO:0000256" key="1">
    <source>
        <dbReference type="SAM" id="MobiDB-lite"/>
    </source>
</evidence>
<keyword evidence="4" id="KW-1185">Reference proteome</keyword>
<dbReference type="InterPro" id="IPR007321">
    <property type="entry name" value="Transposase_28"/>
</dbReference>
<protein>
    <recommendedName>
        <fullName evidence="2">Transposase (putative) gypsy type domain-containing protein</fullName>
    </recommendedName>
</protein>
<dbReference type="Pfam" id="PF04195">
    <property type="entry name" value="Transposase_28"/>
    <property type="match status" value="1"/>
</dbReference>
<feature type="domain" description="Transposase (putative) gypsy type" evidence="2">
    <location>
        <begin position="103"/>
        <end position="160"/>
    </location>
</feature>
<reference evidence="3" key="1">
    <citation type="journal article" date="2022" name="Int. J. Mol. Sci.">
        <title>Draft Genome of Tanacetum Coccineum: Genomic Comparison of Closely Related Tanacetum-Family Plants.</title>
        <authorList>
            <person name="Yamashiro T."/>
            <person name="Shiraishi A."/>
            <person name="Nakayama K."/>
            <person name="Satake H."/>
        </authorList>
    </citation>
    <scope>NUCLEOTIDE SEQUENCE</scope>
</reference>
<evidence type="ECO:0000259" key="2">
    <source>
        <dbReference type="Pfam" id="PF04195"/>
    </source>
</evidence>
<evidence type="ECO:0000313" key="3">
    <source>
        <dbReference type="EMBL" id="GJT32646.1"/>
    </source>
</evidence>